<dbReference type="Pfam" id="PF05180">
    <property type="entry name" value="zf-DNL"/>
    <property type="match status" value="1"/>
</dbReference>
<sequence length="326" mass="34684">MSSRPYLFATTASASSSPRRASSGLAIRMGRSARPRRPTAPPSAVRTVCSASQPNDPRVPAAELPGGVWWMSAPLGGGAAAGPLRNAASVRGFGEGFIILDSSGSSTADTPPPMESFGLQRMDGQQSRNLVMGSALGGAATHFSTGDVIEVELVPMEEDSDAEWWMEEEEGEAGAISGEECLGIVLHAALGPQRGTAGLVPQAPQSPSEEAESSGGGRRMSPRRTQPVRFTCNICQTRTTRVVNPYAWKHGTVFLECSGCHVKHKVKDNLNLFFEGSDDGGVVEEAVPPPPPADKPKRSKLLDPTNLSWALERDADWRLPNDDNRP</sequence>
<dbReference type="GO" id="GO:0005739">
    <property type="term" value="C:mitochondrion"/>
    <property type="evidence" value="ECO:0007669"/>
    <property type="project" value="TreeGrafter"/>
</dbReference>
<protein>
    <recommendedName>
        <fullName evidence="3">DNL-type domain-containing protein</fullName>
    </recommendedName>
</protein>
<evidence type="ECO:0000259" key="3">
    <source>
        <dbReference type="PROSITE" id="PS51501"/>
    </source>
</evidence>
<dbReference type="GO" id="GO:0030150">
    <property type="term" value="P:protein import into mitochondrial matrix"/>
    <property type="evidence" value="ECO:0007669"/>
    <property type="project" value="TreeGrafter"/>
</dbReference>
<keyword evidence="1" id="KW-0862">Zinc</keyword>
<evidence type="ECO:0000256" key="1">
    <source>
        <dbReference type="PROSITE-ProRule" id="PRU00834"/>
    </source>
</evidence>
<organism evidence="4">
    <name type="scientific">Tetraselmis chuii</name>
    <dbReference type="NCBI Taxonomy" id="63592"/>
    <lineage>
        <taxon>Eukaryota</taxon>
        <taxon>Viridiplantae</taxon>
        <taxon>Chlorophyta</taxon>
        <taxon>core chlorophytes</taxon>
        <taxon>Chlorodendrophyceae</taxon>
        <taxon>Chlorodendrales</taxon>
        <taxon>Chlorodendraceae</taxon>
        <taxon>Tetraselmis</taxon>
    </lineage>
</organism>
<proteinExistence type="predicted"/>
<feature type="region of interest" description="Disordered" evidence="2">
    <location>
        <begin position="195"/>
        <end position="224"/>
    </location>
</feature>
<dbReference type="GO" id="GO:0008270">
    <property type="term" value="F:zinc ion binding"/>
    <property type="evidence" value="ECO:0007669"/>
    <property type="project" value="UniProtKB-KW"/>
</dbReference>
<dbReference type="PROSITE" id="PS51501">
    <property type="entry name" value="ZF_DNL"/>
    <property type="match status" value="1"/>
</dbReference>
<name>A0A7S1SSJ1_9CHLO</name>
<keyword evidence="1" id="KW-0479">Metal-binding</keyword>
<feature type="region of interest" description="Disordered" evidence="2">
    <location>
        <begin position="282"/>
        <end position="305"/>
    </location>
</feature>
<evidence type="ECO:0000256" key="2">
    <source>
        <dbReference type="SAM" id="MobiDB-lite"/>
    </source>
</evidence>
<feature type="compositionally biased region" description="Low complexity" evidence="2">
    <location>
        <begin position="9"/>
        <end position="23"/>
    </location>
</feature>
<dbReference type="GO" id="GO:0006457">
    <property type="term" value="P:protein folding"/>
    <property type="evidence" value="ECO:0007669"/>
    <property type="project" value="TreeGrafter"/>
</dbReference>
<accession>A0A7S1SSJ1</accession>
<dbReference type="GO" id="GO:0050821">
    <property type="term" value="P:protein stabilization"/>
    <property type="evidence" value="ECO:0007669"/>
    <property type="project" value="TreeGrafter"/>
</dbReference>
<dbReference type="GO" id="GO:0051087">
    <property type="term" value="F:protein-folding chaperone binding"/>
    <property type="evidence" value="ECO:0007669"/>
    <property type="project" value="TreeGrafter"/>
</dbReference>
<evidence type="ECO:0000313" key="4">
    <source>
        <dbReference type="EMBL" id="CAD9207766.1"/>
    </source>
</evidence>
<dbReference type="InterPro" id="IPR007853">
    <property type="entry name" value="Znf_DNL-typ"/>
</dbReference>
<dbReference type="PANTHER" id="PTHR20922">
    <property type="entry name" value="DNL-TYPE ZINC FINGER PROTEIN"/>
    <property type="match status" value="1"/>
</dbReference>
<gene>
    <name evidence="4" type="ORF">TCHU04912_LOCUS10002</name>
</gene>
<keyword evidence="1" id="KW-0863">Zinc-finger</keyword>
<feature type="region of interest" description="Disordered" evidence="2">
    <location>
        <begin position="1"/>
        <end position="58"/>
    </location>
</feature>
<dbReference type="InterPro" id="IPR024158">
    <property type="entry name" value="Mt_import_TIM15"/>
</dbReference>
<feature type="domain" description="DNL-type" evidence="3">
    <location>
        <begin position="221"/>
        <end position="326"/>
    </location>
</feature>
<dbReference type="EMBL" id="HBGG01019349">
    <property type="protein sequence ID" value="CAD9207766.1"/>
    <property type="molecule type" value="Transcribed_RNA"/>
</dbReference>
<reference evidence="4" key="1">
    <citation type="submission" date="2021-01" db="EMBL/GenBank/DDBJ databases">
        <authorList>
            <person name="Corre E."/>
            <person name="Pelletier E."/>
            <person name="Niang G."/>
            <person name="Scheremetjew M."/>
            <person name="Finn R."/>
            <person name="Kale V."/>
            <person name="Holt S."/>
            <person name="Cochrane G."/>
            <person name="Meng A."/>
            <person name="Brown T."/>
            <person name="Cohen L."/>
        </authorList>
    </citation>
    <scope>NUCLEOTIDE SEQUENCE</scope>
    <source>
        <strain evidence="4">PLY429</strain>
    </source>
</reference>
<dbReference type="AlphaFoldDB" id="A0A7S1SSJ1"/>
<dbReference type="PANTHER" id="PTHR20922:SF15">
    <property type="entry name" value="A_TM021B04.14 PROTEIN"/>
    <property type="match status" value="1"/>
</dbReference>